<feature type="transmembrane region" description="Helical" evidence="6">
    <location>
        <begin position="243"/>
        <end position="262"/>
    </location>
</feature>
<evidence type="ECO:0000256" key="4">
    <source>
        <dbReference type="ARBA" id="ARBA00022989"/>
    </source>
</evidence>
<dbReference type="STRING" id="1229727.Ga0080559_TMP4267"/>
<feature type="transmembrane region" description="Helical" evidence="6">
    <location>
        <begin position="121"/>
        <end position="139"/>
    </location>
</feature>
<dbReference type="EMBL" id="CP014796">
    <property type="protein sequence ID" value="APX25063.1"/>
    <property type="molecule type" value="Genomic_DNA"/>
</dbReference>
<comment type="similarity">
    <text evidence="2">Belongs to the EamA transporter family.</text>
</comment>
<dbReference type="KEGG" id="tpro:Ga0080559_TMP4267"/>
<sequence>MDMAGASGLVMFSALLAFNQVVIKITNAGFSPVFAAGLRSVLGAVVLLAWVALRKRGALRGMWQSIGGGLLLGLLFSAEFVMLFQALDLTTVSRASIVFYSMPVWLALAAHLLLPGERLSAVRLAGLLLAMAGVAWALWDPRSRSAGDWHGDLMALAAAILWAGIALTVRVTRASEMSAEAQLLWQQLPSAVLLLLIAPLFGPLLRAPGALHIAGLGFQGVIVVGFGFLAWLSLMKRYRASDVAAFSFLSPVLAVGLGWLLLDEPVGPQFLGALVLVALGIVLINRR</sequence>
<dbReference type="InterPro" id="IPR050638">
    <property type="entry name" value="AA-Vitamin_Transporters"/>
</dbReference>
<dbReference type="InterPro" id="IPR037185">
    <property type="entry name" value="EmrE-like"/>
</dbReference>
<evidence type="ECO:0000256" key="5">
    <source>
        <dbReference type="ARBA" id="ARBA00023136"/>
    </source>
</evidence>
<feature type="transmembrane region" description="Helical" evidence="6">
    <location>
        <begin position="97"/>
        <end position="114"/>
    </location>
</feature>
<comment type="subcellular location">
    <subcellularLocation>
        <location evidence="1">Membrane</location>
        <topology evidence="1">Multi-pass membrane protein</topology>
    </subcellularLocation>
</comment>
<accession>A0A1U7DAB0</accession>
<dbReference type="Gene3D" id="1.10.3730.20">
    <property type="match status" value="1"/>
</dbReference>
<feature type="transmembrane region" description="Helical" evidence="6">
    <location>
        <begin position="183"/>
        <end position="204"/>
    </location>
</feature>
<feature type="domain" description="EamA" evidence="7">
    <location>
        <begin position="8"/>
        <end position="137"/>
    </location>
</feature>
<dbReference type="GO" id="GO:0016020">
    <property type="term" value="C:membrane"/>
    <property type="evidence" value="ECO:0007669"/>
    <property type="project" value="UniProtKB-SubCell"/>
</dbReference>
<dbReference type="Proteomes" id="UP000186559">
    <property type="component" value="Chromosome"/>
</dbReference>
<proteinExistence type="inferred from homology"/>
<feature type="transmembrane region" description="Helical" evidence="6">
    <location>
        <begin position="210"/>
        <end position="231"/>
    </location>
</feature>
<dbReference type="PANTHER" id="PTHR32322:SF2">
    <property type="entry name" value="EAMA DOMAIN-CONTAINING PROTEIN"/>
    <property type="match status" value="1"/>
</dbReference>
<evidence type="ECO:0000256" key="3">
    <source>
        <dbReference type="ARBA" id="ARBA00022692"/>
    </source>
</evidence>
<feature type="domain" description="EamA" evidence="7">
    <location>
        <begin position="151"/>
        <end position="285"/>
    </location>
</feature>
<keyword evidence="5 6" id="KW-0472">Membrane</keyword>
<keyword evidence="9" id="KW-1185">Reference proteome</keyword>
<dbReference type="SUPFAM" id="SSF103481">
    <property type="entry name" value="Multidrug resistance efflux transporter EmrE"/>
    <property type="match status" value="2"/>
</dbReference>
<feature type="transmembrane region" description="Helical" evidence="6">
    <location>
        <begin position="268"/>
        <end position="285"/>
    </location>
</feature>
<dbReference type="PANTHER" id="PTHR32322">
    <property type="entry name" value="INNER MEMBRANE TRANSPORTER"/>
    <property type="match status" value="1"/>
</dbReference>
<organism evidence="8 9">
    <name type="scientific">Salipiger profundus</name>
    <dbReference type="NCBI Taxonomy" id="1229727"/>
    <lineage>
        <taxon>Bacteria</taxon>
        <taxon>Pseudomonadati</taxon>
        <taxon>Pseudomonadota</taxon>
        <taxon>Alphaproteobacteria</taxon>
        <taxon>Rhodobacterales</taxon>
        <taxon>Roseobacteraceae</taxon>
        <taxon>Salipiger</taxon>
    </lineage>
</organism>
<feature type="transmembrane region" description="Helical" evidence="6">
    <location>
        <begin position="151"/>
        <end position="171"/>
    </location>
</feature>
<dbReference type="InterPro" id="IPR000620">
    <property type="entry name" value="EamA_dom"/>
</dbReference>
<evidence type="ECO:0000313" key="9">
    <source>
        <dbReference type="Proteomes" id="UP000186559"/>
    </source>
</evidence>
<feature type="transmembrane region" description="Helical" evidence="6">
    <location>
        <begin position="29"/>
        <end position="53"/>
    </location>
</feature>
<evidence type="ECO:0000259" key="7">
    <source>
        <dbReference type="Pfam" id="PF00892"/>
    </source>
</evidence>
<name>A0A1U7DAB0_9RHOB</name>
<dbReference type="Pfam" id="PF00892">
    <property type="entry name" value="EamA"/>
    <property type="match status" value="2"/>
</dbReference>
<protein>
    <submittedName>
        <fullName evidence="8">DMT(Drug/metabolite transporter) superfamily permease</fullName>
    </submittedName>
</protein>
<dbReference type="AlphaFoldDB" id="A0A1U7DAB0"/>
<keyword evidence="4 6" id="KW-1133">Transmembrane helix</keyword>
<evidence type="ECO:0000256" key="1">
    <source>
        <dbReference type="ARBA" id="ARBA00004141"/>
    </source>
</evidence>
<reference evidence="8 9" key="1">
    <citation type="submission" date="2016-03" db="EMBL/GenBank/DDBJ databases">
        <title>Deep-sea bacteria in the southern Pacific.</title>
        <authorList>
            <person name="Tang K."/>
        </authorList>
    </citation>
    <scope>NUCLEOTIDE SEQUENCE [LARGE SCALE GENOMIC DNA]</scope>
    <source>
        <strain evidence="8 9">JLT2016</strain>
    </source>
</reference>
<evidence type="ECO:0000256" key="2">
    <source>
        <dbReference type="ARBA" id="ARBA00007362"/>
    </source>
</evidence>
<feature type="transmembrane region" description="Helical" evidence="6">
    <location>
        <begin position="65"/>
        <end position="85"/>
    </location>
</feature>
<evidence type="ECO:0000313" key="8">
    <source>
        <dbReference type="EMBL" id="APX25063.1"/>
    </source>
</evidence>
<gene>
    <name evidence="8" type="ORF">Ga0080559_TMP4267</name>
</gene>
<evidence type="ECO:0000256" key="6">
    <source>
        <dbReference type="SAM" id="Phobius"/>
    </source>
</evidence>
<keyword evidence="3 6" id="KW-0812">Transmembrane</keyword>